<feature type="chain" id="PRO_5044717647" description="DUF4773 domain-containing protein" evidence="1">
    <location>
        <begin position="17"/>
        <end position="264"/>
    </location>
</feature>
<dbReference type="AlphaFoldDB" id="A0AAW1CW18"/>
<sequence length="264" mass="30058">MFYIITILFFGNLVLASDKFIQIEQLTPQELEILGKISNRGKKASFLSNFQTPECSCEDFTCVCCLKFSLSNVQREICLDAGFNKDDMKANVELTFDREKIFTYSLRVKKVCANLPSPLSKVEICIDAYKVDVKDMPSSGMFCMKAELSLFIPFLSIDFNCVKWEHQKLTLLTNNDGDVTDNIIDTETALVNVDMNGGRMELTYNTPIPTELVQQIKDLSQRVAATIASNNKQYAELVRKEPDKYGSEAYKWNLLMNIWKNSIV</sequence>
<dbReference type="InterPro" id="IPR031941">
    <property type="entry name" value="DUF4773"/>
</dbReference>
<dbReference type="EMBL" id="JAPXFL010000010">
    <property type="protein sequence ID" value="KAK9500478.1"/>
    <property type="molecule type" value="Genomic_DNA"/>
</dbReference>
<evidence type="ECO:0000313" key="3">
    <source>
        <dbReference type="EMBL" id="KAK9500469.1"/>
    </source>
</evidence>
<dbReference type="EMBL" id="JAPXFL010000010">
    <property type="protein sequence ID" value="KAK9500469.1"/>
    <property type="molecule type" value="Genomic_DNA"/>
</dbReference>
<reference evidence="3 5" key="1">
    <citation type="submission" date="2022-12" db="EMBL/GenBank/DDBJ databases">
        <title>Chromosome-level genome assembly of true bugs.</title>
        <authorList>
            <person name="Ma L."/>
            <person name="Li H."/>
        </authorList>
    </citation>
    <scope>NUCLEOTIDE SEQUENCE [LARGE SCALE GENOMIC DNA]</scope>
    <source>
        <strain evidence="3">Lab_2022b</strain>
    </source>
</reference>
<dbReference type="Pfam" id="PF15998">
    <property type="entry name" value="DUF4773"/>
    <property type="match status" value="1"/>
</dbReference>
<comment type="caution">
    <text evidence="3">The sequence shown here is derived from an EMBL/GenBank/DDBJ whole genome shotgun (WGS) entry which is preliminary data.</text>
</comment>
<dbReference type="Proteomes" id="UP001461498">
    <property type="component" value="Unassembled WGS sequence"/>
</dbReference>
<organism evidence="3 5">
    <name type="scientific">Rhynocoris fuscipes</name>
    <dbReference type="NCBI Taxonomy" id="488301"/>
    <lineage>
        <taxon>Eukaryota</taxon>
        <taxon>Metazoa</taxon>
        <taxon>Ecdysozoa</taxon>
        <taxon>Arthropoda</taxon>
        <taxon>Hexapoda</taxon>
        <taxon>Insecta</taxon>
        <taxon>Pterygota</taxon>
        <taxon>Neoptera</taxon>
        <taxon>Paraneoptera</taxon>
        <taxon>Hemiptera</taxon>
        <taxon>Heteroptera</taxon>
        <taxon>Panheteroptera</taxon>
        <taxon>Cimicomorpha</taxon>
        <taxon>Reduviidae</taxon>
        <taxon>Harpactorinae</taxon>
        <taxon>Harpactorini</taxon>
        <taxon>Rhynocoris</taxon>
    </lineage>
</organism>
<proteinExistence type="predicted"/>
<evidence type="ECO:0000313" key="4">
    <source>
        <dbReference type="EMBL" id="KAK9500478.1"/>
    </source>
</evidence>
<keyword evidence="5" id="KW-1185">Reference proteome</keyword>
<evidence type="ECO:0000313" key="5">
    <source>
        <dbReference type="Proteomes" id="UP001461498"/>
    </source>
</evidence>
<feature type="domain" description="DUF4773" evidence="2">
    <location>
        <begin position="54"/>
        <end position="165"/>
    </location>
</feature>
<dbReference type="PANTHER" id="PTHR36299:SF1">
    <property type="entry name" value="DUF4773 DOMAIN-CONTAINING PROTEIN"/>
    <property type="match status" value="1"/>
</dbReference>
<gene>
    <name evidence="3" type="ORF">O3M35_001727</name>
    <name evidence="4" type="ORF">O3M35_001735</name>
</gene>
<accession>A0AAW1CW18</accession>
<dbReference type="PANTHER" id="PTHR36299">
    <property type="entry name" value="AGAP008005-PA"/>
    <property type="match status" value="1"/>
</dbReference>
<feature type="signal peptide" evidence="1">
    <location>
        <begin position="1"/>
        <end position="16"/>
    </location>
</feature>
<name>A0AAW1CW18_9HEMI</name>
<evidence type="ECO:0000259" key="2">
    <source>
        <dbReference type="Pfam" id="PF15998"/>
    </source>
</evidence>
<protein>
    <recommendedName>
        <fullName evidence="2">DUF4773 domain-containing protein</fullName>
    </recommendedName>
</protein>
<evidence type="ECO:0000256" key="1">
    <source>
        <dbReference type="SAM" id="SignalP"/>
    </source>
</evidence>
<keyword evidence="1" id="KW-0732">Signal</keyword>